<gene>
    <name evidence="3" type="ORF">NEA10_15085</name>
</gene>
<sequence length="190" mass="22101">MGLFEDLSQFLETRLEEFLAAHPHLELQAIEEQLREQEEDTLRLIANLQAQEKKLEEDILSTAQDIQRWHGRIQKAQAAGRDDLVKPAQEREALLLRQGNQLWGQRQGVQERLSQAKTLKETIQSRRQEVHAKAAQWRAQQAQPSSERVSGWDNPSQTRFPKTAVDPLEQVFSDWETEDELNQLKRQMGQ</sequence>
<evidence type="ECO:0000313" key="3">
    <source>
        <dbReference type="EMBL" id="USR90160.1"/>
    </source>
</evidence>
<keyword evidence="4" id="KW-1185">Reference proteome</keyword>
<proteinExistence type="predicted"/>
<feature type="compositionally biased region" description="Polar residues" evidence="2">
    <location>
        <begin position="144"/>
        <end position="160"/>
    </location>
</feature>
<accession>A0ABY5AMW2</accession>
<organism evidence="3 4">
    <name type="scientific">Phormidium yuhuli AB48</name>
    <dbReference type="NCBI Taxonomy" id="2940671"/>
    <lineage>
        <taxon>Bacteria</taxon>
        <taxon>Bacillati</taxon>
        <taxon>Cyanobacteriota</taxon>
        <taxon>Cyanophyceae</taxon>
        <taxon>Oscillatoriophycideae</taxon>
        <taxon>Oscillatoriales</taxon>
        <taxon>Oscillatoriaceae</taxon>
        <taxon>Phormidium</taxon>
        <taxon>Phormidium yuhuli</taxon>
    </lineage>
</organism>
<dbReference type="NCBIfam" id="TIGR04376">
    <property type="entry name" value="TIGR04376 family protein"/>
    <property type="match status" value="1"/>
</dbReference>
<dbReference type="EMBL" id="CP098611">
    <property type="protein sequence ID" value="USR90160.1"/>
    <property type="molecule type" value="Genomic_DNA"/>
</dbReference>
<evidence type="ECO:0000313" key="4">
    <source>
        <dbReference type="Proteomes" id="UP001056708"/>
    </source>
</evidence>
<feature type="coiled-coil region" evidence="1">
    <location>
        <begin position="27"/>
        <end position="65"/>
    </location>
</feature>
<evidence type="ECO:0000256" key="2">
    <source>
        <dbReference type="SAM" id="MobiDB-lite"/>
    </source>
</evidence>
<name>A0ABY5AMW2_9CYAN</name>
<feature type="region of interest" description="Disordered" evidence="2">
    <location>
        <begin position="137"/>
        <end position="167"/>
    </location>
</feature>
<dbReference type="InterPro" id="IPR030816">
    <property type="entry name" value="CHP04376"/>
</dbReference>
<protein>
    <submittedName>
        <fullName evidence="3">TIGR04376 family protein</fullName>
    </submittedName>
</protein>
<keyword evidence="1" id="KW-0175">Coiled coil</keyword>
<dbReference type="RefSeq" id="WP_252661968.1">
    <property type="nucleotide sequence ID" value="NZ_CP098611.1"/>
</dbReference>
<dbReference type="Proteomes" id="UP001056708">
    <property type="component" value="Chromosome"/>
</dbReference>
<evidence type="ECO:0000256" key="1">
    <source>
        <dbReference type="SAM" id="Coils"/>
    </source>
</evidence>
<reference evidence="3" key="1">
    <citation type="submission" date="2022-06" db="EMBL/GenBank/DDBJ databases">
        <title>Genome sequence of Phormidium yuhuli AB48 isolated from an industrial photobioreactor environment.</title>
        <authorList>
            <person name="Qiu Y."/>
            <person name="Noonan A.J.C."/>
            <person name="Dofher K."/>
            <person name="Koch M."/>
            <person name="Kieft B."/>
            <person name="Lin X."/>
            <person name="Ziels R.M."/>
            <person name="Hallam S.J."/>
        </authorList>
    </citation>
    <scope>NUCLEOTIDE SEQUENCE</scope>
    <source>
        <strain evidence="3">AB48</strain>
    </source>
</reference>